<evidence type="ECO:0000256" key="8">
    <source>
        <dbReference type="ARBA" id="ARBA00022840"/>
    </source>
</evidence>
<organism evidence="11 12">
    <name type="scientific">Boseongicola aestuarii</name>
    <dbReference type="NCBI Taxonomy" id="1470561"/>
    <lineage>
        <taxon>Bacteria</taxon>
        <taxon>Pseudomonadati</taxon>
        <taxon>Pseudomonadota</taxon>
        <taxon>Alphaproteobacteria</taxon>
        <taxon>Rhodobacterales</taxon>
        <taxon>Paracoccaceae</taxon>
        <taxon>Boseongicola</taxon>
    </lineage>
</organism>
<reference evidence="11 12" key="1">
    <citation type="submission" date="2017-05" db="EMBL/GenBank/DDBJ databases">
        <authorList>
            <person name="Song R."/>
            <person name="Chenine A.L."/>
            <person name="Ruprecht R.M."/>
        </authorList>
    </citation>
    <scope>NUCLEOTIDE SEQUENCE [LARGE SCALE GENOMIC DNA]</scope>
    <source>
        <strain evidence="11 12">CECT 8489</strain>
    </source>
</reference>
<keyword evidence="7" id="KW-0547">Nucleotide-binding</keyword>
<dbReference type="GO" id="GO:0005737">
    <property type="term" value="C:cytoplasm"/>
    <property type="evidence" value="ECO:0007669"/>
    <property type="project" value="UniProtKB-SubCell"/>
</dbReference>
<evidence type="ECO:0000256" key="6">
    <source>
        <dbReference type="ARBA" id="ARBA00022723"/>
    </source>
</evidence>
<accession>A0A238J3T9</accession>
<dbReference type="NCBIfam" id="TIGR00150">
    <property type="entry name" value="T6A_YjeE"/>
    <property type="match status" value="1"/>
</dbReference>
<evidence type="ECO:0000256" key="2">
    <source>
        <dbReference type="ARBA" id="ARBA00007599"/>
    </source>
</evidence>
<dbReference type="Proteomes" id="UP000201838">
    <property type="component" value="Unassembled WGS sequence"/>
</dbReference>
<keyword evidence="5" id="KW-0819">tRNA processing</keyword>
<dbReference type="GO" id="GO:0046872">
    <property type="term" value="F:metal ion binding"/>
    <property type="evidence" value="ECO:0007669"/>
    <property type="project" value="UniProtKB-KW"/>
</dbReference>
<comment type="similarity">
    <text evidence="2">Belongs to the TsaE family.</text>
</comment>
<dbReference type="Gene3D" id="3.40.50.300">
    <property type="entry name" value="P-loop containing nucleotide triphosphate hydrolases"/>
    <property type="match status" value="1"/>
</dbReference>
<evidence type="ECO:0000256" key="9">
    <source>
        <dbReference type="ARBA" id="ARBA00022842"/>
    </source>
</evidence>
<dbReference type="RefSeq" id="WP_245813897.1">
    <property type="nucleotide sequence ID" value="NZ_FXXQ01000011.1"/>
</dbReference>
<name>A0A238J3T9_9RHOB</name>
<evidence type="ECO:0000256" key="3">
    <source>
        <dbReference type="ARBA" id="ARBA00019010"/>
    </source>
</evidence>
<keyword evidence="8" id="KW-0067">ATP-binding</keyword>
<keyword evidence="6" id="KW-0479">Metal-binding</keyword>
<gene>
    <name evidence="11" type="primary">tsaE</name>
    <name evidence="11" type="ORF">BOA8489_03136</name>
</gene>
<evidence type="ECO:0000256" key="4">
    <source>
        <dbReference type="ARBA" id="ARBA00022490"/>
    </source>
</evidence>
<dbReference type="PANTHER" id="PTHR33540">
    <property type="entry name" value="TRNA THREONYLCARBAMOYLADENOSINE BIOSYNTHESIS PROTEIN TSAE"/>
    <property type="match status" value="1"/>
</dbReference>
<dbReference type="SUPFAM" id="SSF52540">
    <property type="entry name" value="P-loop containing nucleoside triphosphate hydrolases"/>
    <property type="match status" value="1"/>
</dbReference>
<protein>
    <recommendedName>
        <fullName evidence="3">tRNA threonylcarbamoyladenosine biosynthesis protein TsaE</fullName>
    </recommendedName>
    <alternativeName>
        <fullName evidence="10">t(6)A37 threonylcarbamoyladenosine biosynthesis protein TsaE</fullName>
    </alternativeName>
</protein>
<dbReference type="PANTHER" id="PTHR33540:SF2">
    <property type="entry name" value="TRNA THREONYLCARBAMOYLADENOSINE BIOSYNTHESIS PROTEIN TSAE"/>
    <property type="match status" value="1"/>
</dbReference>
<sequence>MPLHLKLPGPDDTAAVAVRLAPHLRPGDCILLTGTLGTGKTHFARALIQKRLSDSGLWEDVPSPTYTLVQTYEDKTSEIWHADLYRLTDPNEIIELGLDEAFETAITLIEWPDRLANLTPDGALQITLAMDGDARTLTATWDDPRLSLLGAENG</sequence>
<dbReference type="InterPro" id="IPR027417">
    <property type="entry name" value="P-loop_NTPase"/>
</dbReference>
<dbReference type="Pfam" id="PF02367">
    <property type="entry name" value="TsaE"/>
    <property type="match status" value="1"/>
</dbReference>
<comment type="subcellular location">
    <subcellularLocation>
        <location evidence="1">Cytoplasm</location>
    </subcellularLocation>
</comment>
<keyword evidence="4" id="KW-0963">Cytoplasm</keyword>
<dbReference type="EMBL" id="FXXQ01000011">
    <property type="protein sequence ID" value="SMX25003.1"/>
    <property type="molecule type" value="Genomic_DNA"/>
</dbReference>
<proteinExistence type="inferred from homology"/>
<dbReference type="AlphaFoldDB" id="A0A238J3T9"/>
<dbReference type="InterPro" id="IPR003442">
    <property type="entry name" value="T6A_TsaE"/>
</dbReference>
<evidence type="ECO:0000313" key="11">
    <source>
        <dbReference type="EMBL" id="SMX25003.1"/>
    </source>
</evidence>
<evidence type="ECO:0000256" key="1">
    <source>
        <dbReference type="ARBA" id="ARBA00004496"/>
    </source>
</evidence>
<evidence type="ECO:0000256" key="5">
    <source>
        <dbReference type="ARBA" id="ARBA00022694"/>
    </source>
</evidence>
<keyword evidence="9" id="KW-0460">Magnesium</keyword>
<evidence type="ECO:0000256" key="10">
    <source>
        <dbReference type="ARBA" id="ARBA00032441"/>
    </source>
</evidence>
<evidence type="ECO:0000256" key="7">
    <source>
        <dbReference type="ARBA" id="ARBA00022741"/>
    </source>
</evidence>
<evidence type="ECO:0000313" key="12">
    <source>
        <dbReference type="Proteomes" id="UP000201838"/>
    </source>
</evidence>
<dbReference type="GO" id="GO:0002949">
    <property type="term" value="P:tRNA threonylcarbamoyladenosine modification"/>
    <property type="evidence" value="ECO:0007669"/>
    <property type="project" value="InterPro"/>
</dbReference>
<keyword evidence="12" id="KW-1185">Reference proteome</keyword>
<dbReference type="GO" id="GO:0005524">
    <property type="term" value="F:ATP binding"/>
    <property type="evidence" value="ECO:0007669"/>
    <property type="project" value="UniProtKB-KW"/>
</dbReference>